<dbReference type="RefSeq" id="XP_013229522.1">
    <property type="nucleotide sequence ID" value="XM_013374068.1"/>
</dbReference>
<feature type="compositionally biased region" description="Polar residues" evidence="1">
    <location>
        <begin position="1025"/>
        <end position="1038"/>
    </location>
</feature>
<dbReference type="VEuPathDB" id="ToxoDB:ETH_00007925"/>
<gene>
    <name evidence="2" type="ORF">ETH_00007925</name>
</gene>
<keyword evidence="3" id="KW-1185">Reference proteome</keyword>
<proteinExistence type="predicted"/>
<protein>
    <submittedName>
        <fullName evidence="2">Uncharacterized protein</fullName>
    </submittedName>
</protein>
<evidence type="ECO:0000256" key="1">
    <source>
        <dbReference type="SAM" id="MobiDB-lite"/>
    </source>
</evidence>
<feature type="compositionally biased region" description="Basic and acidic residues" evidence="1">
    <location>
        <begin position="901"/>
        <end position="915"/>
    </location>
</feature>
<accession>U6KL95</accession>
<feature type="region of interest" description="Disordered" evidence="1">
    <location>
        <begin position="832"/>
        <end position="856"/>
    </location>
</feature>
<reference evidence="2" key="1">
    <citation type="submission" date="2013-10" db="EMBL/GenBank/DDBJ databases">
        <title>Genomic analysis of the causative agents of coccidiosis in chickens.</title>
        <authorList>
            <person name="Reid A.J."/>
            <person name="Blake D."/>
            <person name="Billington K."/>
            <person name="Browne H."/>
            <person name="Dunn M."/>
            <person name="Hung S."/>
            <person name="Kawahara F."/>
            <person name="Miranda-Saavedra D."/>
            <person name="Mourier T."/>
            <person name="Nagra H."/>
            <person name="Otto T.D."/>
            <person name="Rawlings N."/>
            <person name="Sanchez A."/>
            <person name="Sanders M."/>
            <person name="Subramaniam C."/>
            <person name="Tay Y."/>
            <person name="Dear P."/>
            <person name="Doerig C."/>
            <person name="Gruber A."/>
            <person name="Parkinson J."/>
            <person name="Shirley M."/>
            <person name="Wan K.L."/>
            <person name="Berriman M."/>
            <person name="Tomley F."/>
            <person name="Pain A."/>
        </authorList>
    </citation>
    <scope>NUCLEOTIDE SEQUENCE [LARGE SCALE GENOMIC DNA]</scope>
    <source>
        <strain evidence="2">Houghton</strain>
    </source>
</reference>
<feature type="region of interest" description="Disordered" evidence="1">
    <location>
        <begin position="238"/>
        <end position="268"/>
    </location>
</feature>
<dbReference type="Proteomes" id="UP000030747">
    <property type="component" value="Unassembled WGS sequence"/>
</dbReference>
<feature type="region of interest" description="Disordered" evidence="1">
    <location>
        <begin position="883"/>
        <end position="915"/>
    </location>
</feature>
<reference evidence="2" key="2">
    <citation type="submission" date="2013-10" db="EMBL/GenBank/DDBJ databases">
        <authorList>
            <person name="Aslett M."/>
        </authorList>
    </citation>
    <scope>NUCLEOTIDE SEQUENCE [LARGE SCALE GENOMIC DNA]</scope>
    <source>
        <strain evidence="2">Houghton</strain>
    </source>
</reference>
<dbReference type="EMBL" id="HG674029">
    <property type="protein sequence ID" value="CDJ38766.1"/>
    <property type="molecule type" value="Genomic_DNA"/>
</dbReference>
<dbReference type="GeneID" id="25250787"/>
<feature type="compositionally biased region" description="Low complexity" evidence="1">
    <location>
        <begin position="883"/>
        <end position="892"/>
    </location>
</feature>
<name>U6KL95_EIMTE</name>
<feature type="region of interest" description="Disordered" evidence="1">
    <location>
        <begin position="1021"/>
        <end position="1040"/>
    </location>
</feature>
<organism evidence="2 3">
    <name type="scientific">Eimeria tenella</name>
    <name type="common">Coccidian parasite</name>
    <dbReference type="NCBI Taxonomy" id="5802"/>
    <lineage>
        <taxon>Eukaryota</taxon>
        <taxon>Sar</taxon>
        <taxon>Alveolata</taxon>
        <taxon>Apicomplexa</taxon>
        <taxon>Conoidasida</taxon>
        <taxon>Coccidia</taxon>
        <taxon>Eucoccidiorida</taxon>
        <taxon>Eimeriorina</taxon>
        <taxon>Eimeriidae</taxon>
        <taxon>Eimeria</taxon>
    </lineage>
</organism>
<dbReference type="OrthoDB" id="345627at2759"/>
<dbReference type="VEuPathDB" id="ToxoDB:ETH2_1455700"/>
<evidence type="ECO:0000313" key="2">
    <source>
        <dbReference type="EMBL" id="CDJ38766.1"/>
    </source>
</evidence>
<sequence>MGTLLVMTTDMGKAKIFRPEPALAPDVRQKLCTPEHEFVKFTAWYTQKDVGGKLKVPGLADIDGYIVDSTVVLKAKHEDENAALLIEAALWSKGIPRVDALMAADILVATKRMLYGEESWEAFLNNTTPTELDFVQQSLSNGMQMDSTKFDVESGKALYSFDLSAEGLLELLVRSLESTVITAGSLNAGLSDLALIVPATLGLEALKLAEKNVTGLTSMLSKFQLILWDEYASRKQATTERPVSSHLETSGYSNTSGQPAGSDKTSISQAFSREEGTKGAYFEDLCEELHMRASTSPDEKGLAKLTAHDAGVIQCSLLRFLGKRHMGAPSPKEKEAAFRYLHEVTQLLRRAKKSNRYSWKTYLNAKPRRRGDSRAQAASVQAAIRRSLATLKKQITQGAGRVAHKIRSAAAKRVFGVRALNILRGPEFLRTLHLAAVETFADQALFPSKMLIHPTTLAAFTRLRTITKFEVLPIMGRIEGTEVVTQMKMMPTPSPSMKKLIKQLRIQLENDRIKLGIDFKRHVRQCAGFLSLLHITSAAPAFVGSHLSHLFSRFALLLDRSTPGDKGNYFITERNLAYLEPASMKLVLKVGDALTLFEKSAMVPPTELHLHRTLGLLSNVSPASLPLAAAGGKLHRPRLSHASMFLFCNLAIPVLDHPNHQRRREAGVKQLEELRQLLITSKLPLYFQANKETTSRAFEFHNLESLIRAAQQVKIYSETARQPEVTAGFLLHAPLMKALEIMGLGPEAVGDDFIASPLQCTPEDRSSGTSYTIPINGSSRLRMITSILLQIGDAEDVLNSLNVATVSTGRGDTEASLKVKTVSRAQSIRYPANEGSPLDVAGKNFRKSEVSGSDLSKRTEEYKQISALEVKPQRGFHDESTLLATKATDTLKPPAMSPSTKESRDSGNPRESDAVEAEKKYIGGYSVKMAIKAQKESLENAKATVAHLKEQAILFEAHCSTFVSTFHTLLSIAQLPSRLYSEISTRFVDELATVILGGSRKKQRRFVHHVGLLLRRKRQNRRVGSGTNAKVSVGSAASRTDKSNAPFFTAFLPSSMKAALDGTRKRWKGLLATDYLAVRSAACKQDADLWLKDEIETNAQSPETAAESLMTDSTVLPPQLQASHRGRQELCVHPLWLELRSRITVEQDALETEQLFSYFFRMGVDNVTLIQRTVDQVLLDQLWNKLVSMGVLGVTASPEASTTARERMHNVVAAVSKKSPLMAVQPVRDLVSTLLEKLLQTPSMTKNELREMLKQLQIDAVERAAAFLLSRTAGIEQDAAEEAVGNLLSSQTSDIVAADFSPGEEPLTSNLQEWLVQMYFVADSLLLLSRPSVFNPAVVLLEILNKITNPKSRVYSMWRKAFKTTRQLAISSLELLLRLPRAYVRYYHERSAGKTVKE</sequence>
<evidence type="ECO:0000313" key="3">
    <source>
        <dbReference type="Proteomes" id="UP000030747"/>
    </source>
</evidence>